<dbReference type="EMBL" id="OCNF01000006">
    <property type="protein sequence ID" value="SOD67587.1"/>
    <property type="molecule type" value="Genomic_DNA"/>
</dbReference>
<evidence type="ECO:0000313" key="5">
    <source>
        <dbReference type="Proteomes" id="UP000219669"/>
    </source>
</evidence>
<name>A0A286E9K6_9NEIS</name>
<dbReference type="Pfam" id="PF01636">
    <property type="entry name" value="APH"/>
    <property type="match status" value="1"/>
</dbReference>
<dbReference type="AlphaFoldDB" id="A0A286E9K6"/>
<dbReference type="Gene3D" id="3.90.1200.10">
    <property type="match status" value="1"/>
</dbReference>
<protein>
    <recommendedName>
        <fullName evidence="3">Aminoglycoside phosphotransferase domain-containing protein</fullName>
    </recommendedName>
</protein>
<evidence type="ECO:0000259" key="3">
    <source>
        <dbReference type="Pfam" id="PF01636"/>
    </source>
</evidence>
<evidence type="ECO:0000256" key="1">
    <source>
        <dbReference type="ARBA" id="ARBA00022741"/>
    </source>
</evidence>
<dbReference type="PANTHER" id="PTHR33540">
    <property type="entry name" value="TRNA THREONYLCARBAMOYLADENOSINE BIOSYNTHESIS PROTEIN TSAE"/>
    <property type="match status" value="1"/>
</dbReference>
<keyword evidence="1" id="KW-0547">Nucleotide-binding</keyword>
<gene>
    <name evidence="4" type="ORF">SAMN02746062_00960</name>
</gene>
<dbReference type="InterPro" id="IPR054791">
    <property type="entry name" value="AmgK"/>
</dbReference>
<dbReference type="GO" id="GO:0005524">
    <property type="term" value="F:ATP binding"/>
    <property type="evidence" value="ECO:0007669"/>
    <property type="project" value="UniProtKB-KW"/>
</dbReference>
<reference evidence="4 5" key="1">
    <citation type="submission" date="2017-09" db="EMBL/GenBank/DDBJ databases">
        <authorList>
            <person name="Ehlers B."/>
            <person name="Leendertz F.H."/>
        </authorList>
    </citation>
    <scope>NUCLEOTIDE SEQUENCE [LARGE SCALE GENOMIC DNA]</scope>
    <source>
        <strain evidence="4 5">DSM 16848</strain>
    </source>
</reference>
<keyword evidence="5" id="KW-1185">Reference proteome</keyword>
<sequence>MAIILTEKTIMQRQNELKNWLASQFPNRPFELTFAAADADYRRYFRATFNDGSTLICMDAPPEKMRESVANYLKVRDLFSHLNVPQIIAQDLDLGFVVLNDLGDMQYLKALQQYPDNLEAHKMLLLEAIDVLIELQKASQPNVLPEYDREILLREINLFPDWFVKHELGKNLTFKQKQLWEQGIAALLPVIEAQPKVYVHRDFIVRNLMFTGSRVGVLDFQDALYGAISYDLVSLLRDAFIEWEEEFVLDLVIRYWEKARAADLPVPANFDEFYRWFEFMGVQRHLKVAGIFARLWYRDGKDKYKPEIPRFLNYLRRTTRRYHELAPLYALLLELVGDEELETGYTF</sequence>
<evidence type="ECO:0000256" key="2">
    <source>
        <dbReference type="ARBA" id="ARBA00022840"/>
    </source>
</evidence>
<dbReference type="Gene3D" id="3.30.200.20">
    <property type="entry name" value="Phosphorylase Kinase, domain 1"/>
    <property type="match status" value="1"/>
</dbReference>
<accession>A0A286E9K6</accession>
<evidence type="ECO:0000313" key="4">
    <source>
        <dbReference type="EMBL" id="SOD67587.1"/>
    </source>
</evidence>
<dbReference type="InterPro" id="IPR002575">
    <property type="entry name" value="Aminoglycoside_PTrfase"/>
</dbReference>
<feature type="domain" description="Aminoglycoside phosphotransferase" evidence="3">
    <location>
        <begin position="32"/>
        <end position="261"/>
    </location>
</feature>
<dbReference type="PANTHER" id="PTHR33540:SF1">
    <property type="entry name" value="N-ACETYLMURAMATE_N-ACETYLGLUCOSAMINE KINASE"/>
    <property type="match status" value="1"/>
</dbReference>
<dbReference type="InterPro" id="IPR011009">
    <property type="entry name" value="Kinase-like_dom_sf"/>
</dbReference>
<dbReference type="NCBIfam" id="NF045759">
    <property type="entry name" value="NamurgluKinAmgK"/>
    <property type="match status" value="1"/>
</dbReference>
<keyword evidence="2" id="KW-0067">ATP-binding</keyword>
<dbReference type="SUPFAM" id="SSF56112">
    <property type="entry name" value="Protein kinase-like (PK-like)"/>
    <property type="match status" value="1"/>
</dbReference>
<proteinExistence type="predicted"/>
<dbReference type="Proteomes" id="UP000219669">
    <property type="component" value="Unassembled WGS sequence"/>
</dbReference>
<organism evidence="4 5">
    <name type="scientific">Alysiella filiformis DSM 16848</name>
    <dbReference type="NCBI Taxonomy" id="1120981"/>
    <lineage>
        <taxon>Bacteria</taxon>
        <taxon>Pseudomonadati</taxon>
        <taxon>Pseudomonadota</taxon>
        <taxon>Betaproteobacteria</taxon>
        <taxon>Neisseriales</taxon>
        <taxon>Neisseriaceae</taxon>
        <taxon>Alysiella</taxon>
    </lineage>
</organism>